<proteinExistence type="predicted"/>
<evidence type="ECO:0000313" key="1">
    <source>
        <dbReference type="EMBL" id="MBM7560827.1"/>
    </source>
</evidence>
<keyword evidence="2" id="KW-1185">Reference proteome</keyword>
<organism evidence="1 2">
    <name type="scientific">Fusibacter tunisiensis</name>
    <dbReference type="NCBI Taxonomy" id="1008308"/>
    <lineage>
        <taxon>Bacteria</taxon>
        <taxon>Bacillati</taxon>
        <taxon>Bacillota</taxon>
        <taxon>Clostridia</taxon>
        <taxon>Eubacteriales</taxon>
        <taxon>Eubacteriales Family XII. Incertae Sedis</taxon>
        <taxon>Fusibacter</taxon>
    </lineage>
</organism>
<sequence>MISHRELFENSVELDLYSSRMGQKISSIFMIEDSVVLTDYIQVYKVKTIDDNWPYLLFAIPKKRHAKSDDRVLERDLVKYGASDQFVYYLKRTAKID</sequence>
<protein>
    <submittedName>
        <fullName evidence="1">Uncharacterized protein</fullName>
    </submittedName>
</protein>
<gene>
    <name evidence="1" type="ORF">JOC49_000341</name>
</gene>
<reference evidence="1 2" key="1">
    <citation type="submission" date="2021-01" db="EMBL/GenBank/DDBJ databases">
        <title>Genomic Encyclopedia of Type Strains, Phase IV (KMG-IV): sequencing the most valuable type-strain genomes for metagenomic binning, comparative biology and taxonomic classification.</title>
        <authorList>
            <person name="Goeker M."/>
        </authorList>
    </citation>
    <scope>NUCLEOTIDE SEQUENCE [LARGE SCALE GENOMIC DNA]</scope>
    <source>
        <strain evidence="1 2">DSM 24436</strain>
    </source>
</reference>
<dbReference type="EMBL" id="JAFBDT010000002">
    <property type="protein sequence ID" value="MBM7560827.1"/>
    <property type="molecule type" value="Genomic_DNA"/>
</dbReference>
<comment type="caution">
    <text evidence="1">The sequence shown here is derived from an EMBL/GenBank/DDBJ whole genome shotgun (WGS) entry which is preliminary data.</text>
</comment>
<dbReference type="RefSeq" id="WP_204661565.1">
    <property type="nucleotide sequence ID" value="NZ_JAFBDT010000002.1"/>
</dbReference>
<evidence type="ECO:0000313" key="2">
    <source>
        <dbReference type="Proteomes" id="UP000767854"/>
    </source>
</evidence>
<name>A0ABS2MN51_9FIRM</name>
<dbReference type="Proteomes" id="UP000767854">
    <property type="component" value="Unassembled WGS sequence"/>
</dbReference>
<accession>A0ABS2MN51</accession>